<feature type="compositionally biased region" description="Basic and acidic residues" evidence="9">
    <location>
        <begin position="164"/>
        <end position="173"/>
    </location>
</feature>
<dbReference type="InterPro" id="IPR002036">
    <property type="entry name" value="YbeY"/>
</dbReference>
<dbReference type="PROSITE" id="PS01306">
    <property type="entry name" value="UPF0054"/>
    <property type="match status" value="1"/>
</dbReference>
<comment type="cofactor">
    <cofactor evidence="8">
        <name>Zn(2+)</name>
        <dbReference type="ChEBI" id="CHEBI:29105"/>
    </cofactor>
    <text evidence="8">Binds 1 zinc ion.</text>
</comment>
<dbReference type="EC" id="3.1.-.-" evidence="8"/>
<keyword evidence="6 8" id="KW-0378">Hydrolase</keyword>
<dbReference type="SUPFAM" id="SSF55486">
    <property type="entry name" value="Metalloproteases ('zincins'), catalytic domain"/>
    <property type="match status" value="1"/>
</dbReference>
<evidence type="ECO:0000313" key="10">
    <source>
        <dbReference type="EMBL" id="NIC07914.1"/>
    </source>
</evidence>
<dbReference type="HAMAP" id="MF_00009">
    <property type="entry name" value="Endoribonucl_YbeY"/>
    <property type="match status" value="1"/>
</dbReference>
<evidence type="ECO:0000313" key="11">
    <source>
        <dbReference type="Proteomes" id="UP001318321"/>
    </source>
</evidence>
<keyword evidence="3 8" id="KW-0540">Nuclease</keyword>
<reference evidence="10 11" key="1">
    <citation type="submission" date="2020-03" db="EMBL/GenBank/DDBJ databases">
        <title>Identification of Halomonas strains.</title>
        <authorList>
            <person name="Xiao Z."/>
            <person name="Dong F."/>
            <person name="Wang Z."/>
            <person name="Zhao J.-Y."/>
        </authorList>
    </citation>
    <scope>NUCLEOTIDE SEQUENCE [LARGE SCALE GENOMIC DNA]</scope>
    <source>
        <strain evidence="10 11">DX6</strain>
    </source>
</reference>
<evidence type="ECO:0000256" key="6">
    <source>
        <dbReference type="ARBA" id="ARBA00022801"/>
    </source>
</evidence>
<keyword evidence="7 8" id="KW-0862">Zinc</keyword>
<evidence type="ECO:0000256" key="5">
    <source>
        <dbReference type="ARBA" id="ARBA00022759"/>
    </source>
</evidence>
<keyword evidence="11" id="KW-1185">Reference proteome</keyword>
<protein>
    <recommendedName>
        <fullName evidence="8">Endoribonuclease YbeY</fullName>
        <ecNumber evidence="8">3.1.-.-</ecNumber>
    </recommendedName>
</protein>
<feature type="binding site" evidence="8">
    <location>
        <position position="127"/>
    </location>
    <ligand>
        <name>Zn(2+)</name>
        <dbReference type="ChEBI" id="CHEBI:29105"/>
        <note>catalytic</note>
    </ligand>
</feature>
<evidence type="ECO:0000256" key="2">
    <source>
        <dbReference type="ARBA" id="ARBA00022517"/>
    </source>
</evidence>
<dbReference type="InterPro" id="IPR020549">
    <property type="entry name" value="YbeY_CS"/>
</dbReference>
<dbReference type="RefSeq" id="WP_167119863.1">
    <property type="nucleotide sequence ID" value="NZ_JAAQTO010000063.1"/>
</dbReference>
<evidence type="ECO:0000256" key="7">
    <source>
        <dbReference type="ARBA" id="ARBA00022833"/>
    </source>
</evidence>
<gene>
    <name evidence="8 10" type="primary">ybeY</name>
    <name evidence="10" type="ORF">HBJ55_21040</name>
</gene>
<evidence type="ECO:0000256" key="1">
    <source>
        <dbReference type="ARBA" id="ARBA00010875"/>
    </source>
</evidence>
<organism evidence="10 11">
    <name type="scientific">Billgrantia bachuensis</name>
    <dbReference type="NCBI Taxonomy" id="2717286"/>
    <lineage>
        <taxon>Bacteria</taxon>
        <taxon>Pseudomonadati</taxon>
        <taxon>Pseudomonadota</taxon>
        <taxon>Gammaproteobacteria</taxon>
        <taxon>Oceanospirillales</taxon>
        <taxon>Halomonadaceae</taxon>
        <taxon>Billgrantia</taxon>
    </lineage>
</organism>
<feature type="region of interest" description="Disordered" evidence="9">
    <location>
        <begin position="151"/>
        <end position="173"/>
    </location>
</feature>
<dbReference type="NCBIfam" id="TIGR00043">
    <property type="entry name" value="rRNA maturation RNase YbeY"/>
    <property type="match status" value="1"/>
</dbReference>
<evidence type="ECO:0000256" key="9">
    <source>
        <dbReference type="SAM" id="MobiDB-lite"/>
    </source>
</evidence>
<comment type="subcellular location">
    <subcellularLocation>
        <location evidence="8">Cytoplasm</location>
    </subcellularLocation>
</comment>
<keyword evidence="5 8" id="KW-0255">Endonuclease</keyword>
<name>A0ABX0Q1K3_9GAMM</name>
<feature type="binding site" evidence="8">
    <location>
        <position position="121"/>
    </location>
    <ligand>
        <name>Zn(2+)</name>
        <dbReference type="ChEBI" id="CHEBI:29105"/>
        <note>catalytic</note>
    </ligand>
</feature>
<dbReference type="Gene3D" id="3.40.390.30">
    <property type="entry name" value="Metalloproteases ('zincins'), catalytic domain"/>
    <property type="match status" value="1"/>
</dbReference>
<dbReference type="Proteomes" id="UP001318321">
    <property type="component" value="Unassembled WGS sequence"/>
</dbReference>
<evidence type="ECO:0000256" key="8">
    <source>
        <dbReference type="HAMAP-Rule" id="MF_00009"/>
    </source>
</evidence>
<dbReference type="InterPro" id="IPR023091">
    <property type="entry name" value="MetalPrtase_cat_dom_sf_prd"/>
</dbReference>
<keyword evidence="8" id="KW-0698">rRNA processing</keyword>
<keyword evidence="2 8" id="KW-0690">Ribosome biogenesis</keyword>
<keyword evidence="4 8" id="KW-0479">Metal-binding</keyword>
<comment type="similarity">
    <text evidence="1 8">Belongs to the endoribonuclease YbeY family.</text>
</comment>
<evidence type="ECO:0000256" key="3">
    <source>
        <dbReference type="ARBA" id="ARBA00022722"/>
    </source>
</evidence>
<comment type="caution">
    <text evidence="10">The sequence shown here is derived from an EMBL/GenBank/DDBJ whole genome shotgun (WGS) entry which is preliminary data.</text>
</comment>
<dbReference type="PANTHER" id="PTHR46986">
    <property type="entry name" value="ENDORIBONUCLEASE YBEY, CHLOROPLASTIC"/>
    <property type="match status" value="1"/>
</dbReference>
<evidence type="ECO:0000256" key="4">
    <source>
        <dbReference type="ARBA" id="ARBA00022723"/>
    </source>
</evidence>
<dbReference type="Pfam" id="PF02130">
    <property type="entry name" value="YbeY"/>
    <property type="match status" value="1"/>
</dbReference>
<keyword evidence="8" id="KW-0963">Cytoplasm</keyword>
<dbReference type="PANTHER" id="PTHR46986:SF1">
    <property type="entry name" value="ENDORIBONUCLEASE YBEY, CHLOROPLASTIC"/>
    <property type="match status" value="1"/>
</dbReference>
<dbReference type="EMBL" id="JAAQTO010000063">
    <property type="protein sequence ID" value="NIC07914.1"/>
    <property type="molecule type" value="Genomic_DNA"/>
</dbReference>
<sequence>MNRPSPIVDLQLATAGEELPPRAELEAWVNAVLVRFPQEARHEVTVRIVDAEEGQALNRDYRGRDKPTNVLSFPFDGPPGVTLPLLGDLVLCHPVVVREAHEQDKRLVDHYAHLVIHGMLHLLGHDHLEEAEAETMEGLEREILADFAITDPYAPLPGSDEQQDDSKDERHNR</sequence>
<feature type="binding site" evidence="8">
    <location>
        <position position="117"/>
    </location>
    <ligand>
        <name>Zn(2+)</name>
        <dbReference type="ChEBI" id="CHEBI:29105"/>
        <note>catalytic</note>
    </ligand>
</feature>
<comment type="function">
    <text evidence="8">Single strand-specific metallo-endoribonuclease involved in late-stage 70S ribosome quality control and in maturation of the 3' terminus of the 16S rRNA.</text>
</comment>
<proteinExistence type="inferred from homology"/>
<accession>A0ABX0Q1K3</accession>